<dbReference type="PATRIC" id="fig|698760.3.peg.2626"/>
<dbReference type="SUPFAM" id="SSF144020">
    <property type="entry name" value="FdhE-like"/>
    <property type="match status" value="1"/>
</dbReference>
<accession>L7FBY8</accession>
<proteinExistence type="predicted"/>
<keyword evidence="2" id="KW-1185">Reference proteome</keyword>
<reference evidence="1 2" key="1">
    <citation type="journal article" date="2011" name="Plasmid">
        <title>Streptomyces turgidiscabies Car8 contains a modular pathogenicity island that shares virulence genes with other actinobacterial plant pathogens.</title>
        <authorList>
            <person name="Huguet-Tapia J.C."/>
            <person name="Badger J.H."/>
            <person name="Loria R."/>
            <person name="Pettis G.S."/>
        </authorList>
    </citation>
    <scope>NUCLEOTIDE SEQUENCE [LARGE SCALE GENOMIC DNA]</scope>
    <source>
        <strain evidence="1 2">Car8</strain>
    </source>
</reference>
<dbReference type="Proteomes" id="UP000010931">
    <property type="component" value="Unassembled WGS sequence"/>
</dbReference>
<dbReference type="InterPro" id="IPR024064">
    <property type="entry name" value="FdhE-like_sf"/>
</dbReference>
<gene>
    <name evidence="1" type="ORF">STRTUCAR8_03891</name>
</gene>
<organism evidence="1 2">
    <name type="scientific">Streptomyces turgidiscabies (strain Car8)</name>
    <dbReference type="NCBI Taxonomy" id="698760"/>
    <lineage>
        <taxon>Bacteria</taxon>
        <taxon>Bacillati</taxon>
        <taxon>Actinomycetota</taxon>
        <taxon>Actinomycetes</taxon>
        <taxon>Kitasatosporales</taxon>
        <taxon>Streptomycetaceae</taxon>
        <taxon>Streptomyces</taxon>
    </lineage>
</organism>
<comment type="caution">
    <text evidence="1">The sequence shown here is derived from an EMBL/GenBank/DDBJ whole genome shotgun (WGS) entry which is preliminary data.</text>
</comment>
<dbReference type="AlphaFoldDB" id="L7FBY8"/>
<protein>
    <recommendedName>
        <fullName evidence="3">Transposase zinc-ribbon domain-containing protein</fullName>
    </recommendedName>
</protein>
<evidence type="ECO:0008006" key="3">
    <source>
        <dbReference type="Google" id="ProtNLM"/>
    </source>
</evidence>
<sequence length="57" mass="5908">MPASILREVGHLPEAAVIRGRRTRLSCPSCGSGHVAQVLGDNGGVSYVCTACGHSWS</sequence>
<name>L7FBY8_STRT8</name>
<evidence type="ECO:0000313" key="1">
    <source>
        <dbReference type="EMBL" id="ELP68644.1"/>
    </source>
</evidence>
<evidence type="ECO:0000313" key="2">
    <source>
        <dbReference type="Proteomes" id="UP000010931"/>
    </source>
</evidence>
<dbReference type="EMBL" id="AEJB01000207">
    <property type="protein sequence ID" value="ELP68644.1"/>
    <property type="molecule type" value="Genomic_DNA"/>
</dbReference>